<sequence>MKFAIIDEQHKFGVKQRAVFHKFANPHILQMSATPIPRSMALAFFGEFDVSVIDEMPK</sequence>
<proteinExistence type="predicted"/>
<dbReference type="PANTHER" id="PTHR47964:SF1">
    <property type="entry name" value="ATP-DEPENDENT DNA HELICASE HOMOLOG RECG, CHLOROPLASTIC"/>
    <property type="match status" value="1"/>
</dbReference>
<dbReference type="PROSITE" id="PS51192">
    <property type="entry name" value="HELICASE_ATP_BIND_1"/>
    <property type="match status" value="1"/>
</dbReference>
<feature type="domain" description="Helicase ATP-binding" evidence="3">
    <location>
        <begin position="1"/>
        <end position="53"/>
    </location>
</feature>
<dbReference type="EC" id="3.6.4.12" evidence="4"/>
<protein>
    <submittedName>
        <fullName evidence="4">ATP-dependent DNA helicase RecG</fullName>
        <ecNumber evidence="4">3.6.4.12</ecNumber>
    </submittedName>
</protein>
<accession>A0A1V5ZQE5</accession>
<evidence type="ECO:0000313" key="4">
    <source>
        <dbReference type="EMBL" id="OQB42276.1"/>
    </source>
</evidence>
<gene>
    <name evidence="4" type="primary">recG</name>
    <name evidence="4" type="ORF">BWY04_00340</name>
</gene>
<dbReference type="Proteomes" id="UP000485621">
    <property type="component" value="Unassembled WGS sequence"/>
</dbReference>
<dbReference type="InterPro" id="IPR014001">
    <property type="entry name" value="Helicase_ATP-bd"/>
</dbReference>
<dbReference type="SUPFAM" id="SSF52540">
    <property type="entry name" value="P-loop containing nucleoside triphosphate hydrolases"/>
    <property type="match status" value="1"/>
</dbReference>
<evidence type="ECO:0000256" key="2">
    <source>
        <dbReference type="ARBA" id="ARBA00022806"/>
    </source>
</evidence>
<keyword evidence="2 4" id="KW-0067">ATP-binding</keyword>
<name>A0A1V5ZQE5_9BACT</name>
<keyword evidence="2 4" id="KW-0347">Helicase</keyword>
<dbReference type="GO" id="GO:0003678">
    <property type="term" value="F:DNA helicase activity"/>
    <property type="evidence" value="ECO:0007669"/>
    <property type="project" value="UniProtKB-EC"/>
</dbReference>
<dbReference type="GO" id="GO:0006281">
    <property type="term" value="P:DNA repair"/>
    <property type="evidence" value="ECO:0007669"/>
    <property type="project" value="InterPro"/>
</dbReference>
<dbReference type="Gene3D" id="3.40.50.300">
    <property type="entry name" value="P-loop containing nucleotide triphosphate hydrolases"/>
    <property type="match status" value="1"/>
</dbReference>
<keyword evidence="2 4" id="KW-0547">Nucleotide-binding</keyword>
<dbReference type="PANTHER" id="PTHR47964">
    <property type="entry name" value="ATP-DEPENDENT DNA HELICASE HOMOLOG RECG, CHLOROPLASTIC"/>
    <property type="match status" value="1"/>
</dbReference>
<evidence type="ECO:0000259" key="3">
    <source>
        <dbReference type="PROSITE" id="PS51192"/>
    </source>
</evidence>
<organism evidence="4">
    <name type="scientific">candidate division CPR1 bacterium ADurb.Bin160</name>
    <dbReference type="NCBI Taxonomy" id="1852826"/>
    <lineage>
        <taxon>Bacteria</taxon>
        <taxon>candidate division CPR1</taxon>
    </lineage>
</organism>
<dbReference type="AlphaFoldDB" id="A0A1V5ZQE5"/>
<keyword evidence="1 4" id="KW-0378">Hydrolase</keyword>
<dbReference type="InterPro" id="IPR027417">
    <property type="entry name" value="P-loop_NTPase"/>
</dbReference>
<dbReference type="GO" id="GO:0016787">
    <property type="term" value="F:hydrolase activity"/>
    <property type="evidence" value="ECO:0007669"/>
    <property type="project" value="UniProtKB-KW"/>
</dbReference>
<dbReference type="EMBL" id="MWDB01000004">
    <property type="protein sequence ID" value="OQB42276.1"/>
    <property type="molecule type" value="Genomic_DNA"/>
</dbReference>
<reference evidence="4" key="1">
    <citation type="submission" date="2017-02" db="EMBL/GenBank/DDBJ databases">
        <title>Delving into the versatile metabolic prowess of the omnipresent phylum Bacteroidetes.</title>
        <authorList>
            <person name="Nobu M.K."/>
            <person name="Mei R."/>
            <person name="Narihiro T."/>
            <person name="Kuroda K."/>
            <person name="Liu W.-T."/>
        </authorList>
    </citation>
    <scope>NUCLEOTIDE SEQUENCE</scope>
    <source>
        <strain evidence="4">ADurb.Bin160</strain>
    </source>
</reference>
<evidence type="ECO:0000256" key="1">
    <source>
        <dbReference type="ARBA" id="ARBA00022801"/>
    </source>
</evidence>
<dbReference type="InterPro" id="IPR047112">
    <property type="entry name" value="RecG/Mfd"/>
</dbReference>
<comment type="caution">
    <text evidence="4">The sequence shown here is derived from an EMBL/GenBank/DDBJ whole genome shotgun (WGS) entry which is preliminary data.</text>
</comment>